<accession>A0ABS1MQ94</accession>
<organism evidence="5 6">
    <name type="scientific">Streptomyces siderophoricus</name>
    <dbReference type="NCBI Taxonomy" id="2802281"/>
    <lineage>
        <taxon>Bacteria</taxon>
        <taxon>Bacillati</taxon>
        <taxon>Actinomycetota</taxon>
        <taxon>Actinomycetes</taxon>
        <taxon>Kitasatosporales</taxon>
        <taxon>Streptomycetaceae</taxon>
        <taxon>Streptomyces</taxon>
    </lineage>
</organism>
<proteinExistence type="predicted"/>
<keyword evidence="6" id="KW-1185">Reference proteome</keyword>
<evidence type="ECO:0000256" key="4">
    <source>
        <dbReference type="SAM" id="MobiDB-lite"/>
    </source>
</evidence>
<reference evidence="5 6" key="1">
    <citation type="submission" date="2021-01" db="EMBL/GenBank/DDBJ databases">
        <title>WGS of actinomycetes isolated from Thailand.</title>
        <authorList>
            <person name="Thawai C."/>
        </authorList>
    </citation>
    <scope>NUCLEOTIDE SEQUENCE [LARGE SCALE GENOMIC DNA]</scope>
    <source>
        <strain evidence="5 6">CH9-7</strain>
    </source>
</reference>
<evidence type="ECO:0000313" key="5">
    <source>
        <dbReference type="EMBL" id="MBL1089944.1"/>
    </source>
</evidence>
<feature type="region of interest" description="Disordered" evidence="4">
    <location>
        <begin position="42"/>
        <end position="64"/>
    </location>
</feature>
<dbReference type="PANTHER" id="PTHR10272">
    <property type="entry name" value="PLATELET-ACTIVATING FACTOR ACETYLHYDROLASE"/>
    <property type="match status" value="1"/>
</dbReference>
<dbReference type="Proteomes" id="UP000629371">
    <property type="component" value="Unassembled WGS sequence"/>
</dbReference>
<comment type="caution">
    <text evidence="5">The sequence shown here is derived from an EMBL/GenBank/DDBJ whole genome shotgun (WGS) entry which is preliminary data.</text>
</comment>
<dbReference type="GO" id="GO:0016787">
    <property type="term" value="F:hydrolase activity"/>
    <property type="evidence" value="ECO:0007669"/>
    <property type="project" value="UniProtKB-KW"/>
</dbReference>
<dbReference type="EMBL" id="JAERRI010000005">
    <property type="protein sequence ID" value="MBL1089944.1"/>
    <property type="molecule type" value="Genomic_DNA"/>
</dbReference>
<dbReference type="PANTHER" id="PTHR10272:SF0">
    <property type="entry name" value="PLATELET-ACTIVATING FACTOR ACETYLHYDROLASE"/>
    <property type="match status" value="1"/>
</dbReference>
<evidence type="ECO:0000256" key="1">
    <source>
        <dbReference type="ARBA" id="ARBA00022801"/>
    </source>
</evidence>
<keyword evidence="3" id="KW-0443">Lipid metabolism</keyword>
<dbReference type="Gene3D" id="3.40.50.1820">
    <property type="entry name" value="alpha/beta hydrolase"/>
    <property type="match status" value="1"/>
</dbReference>
<evidence type="ECO:0000256" key="3">
    <source>
        <dbReference type="ARBA" id="ARBA00023098"/>
    </source>
</evidence>
<name>A0ABS1MQ94_9ACTN</name>
<evidence type="ECO:0000256" key="2">
    <source>
        <dbReference type="ARBA" id="ARBA00022963"/>
    </source>
</evidence>
<dbReference type="SUPFAM" id="SSF53474">
    <property type="entry name" value="alpha/beta-Hydrolases"/>
    <property type="match status" value="1"/>
</dbReference>
<keyword evidence="2" id="KW-0442">Lipid degradation</keyword>
<sequence length="427" mass="45694">MSVRNGAGGGDARQAGPGRRTVAATAALGAALLLTGGCGTARTRPGGRHAGHRRDFVPRLPAPTGPHRLGVTTLYLVDPSRHDPWDHRLTRRELMITVRYPARTVAGHPVAPQMTPGAAQVFAGLDPRFHPGLPTSGVDWAATRTHAHTDAPAQPVRRPVLLHTPGGGDPRTLGTGLAEELASQGWVVVSIDHPGDAGEVEFPVTTPQRPAPVRTTVFRGDPRTDPDLFRTMIDTRLADTRFVRTQLAVLAAGRKPDAAGRPLPDGLAHALDLRRTGIYGHSAGGTTAAQALHDDRCLRAAVNLEGHLDHPSRRPGQAGPLFPVARHGVDRPLLLVGTDGFPGRKELARSWSALLAHPHGRARRRQIRHTAHAVFTDHAAFAPQLQTAGLMTARDRNALVGALDPARSIPAVRDLVRTFFARHLPPR</sequence>
<evidence type="ECO:0000313" key="6">
    <source>
        <dbReference type="Proteomes" id="UP000629371"/>
    </source>
</evidence>
<dbReference type="RefSeq" id="WP_201802778.1">
    <property type="nucleotide sequence ID" value="NZ_JAERRI010000005.1"/>
</dbReference>
<gene>
    <name evidence="5" type="ORF">JK360_11120</name>
</gene>
<protein>
    <submittedName>
        <fullName evidence="5">Alpha/beta hydrolase</fullName>
    </submittedName>
</protein>
<keyword evidence="1 5" id="KW-0378">Hydrolase</keyword>
<dbReference type="InterPro" id="IPR029058">
    <property type="entry name" value="AB_hydrolase_fold"/>
</dbReference>